<dbReference type="Proteomes" id="UP000176413">
    <property type="component" value="Unassembled WGS sequence"/>
</dbReference>
<dbReference type="PANTHER" id="PTHR43630">
    <property type="entry name" value="POLY-BETA-1,6-N-ACETYL-D-GLUCOSAMINE SYNTHASE"/>
    <property type="match status" value="1"/>
</dbReference>
<evidence type="ECO:0000259" key="1">
    <source>
        <dbReference type="Pfam" id="PF00535"/>
    </source>
</evidence>
<dbReference type="SUPFAM" id="SSF53448">
    <property type="entry name" value="Nucleotide-diphospho-sugar transferases"/>
    <property type="match status" value="1"/>
</dbReference>
<dbReference type="Pfam" id="PF00535">
    <property type="entry name" value="Glycos_transf_2"/>
    <property type="match status" value="1"/>
</dbReference>
<reference evidence="2 3" key="1">
    <citation type="journal article" date="2016" name="Nat. Commun.">
        <title>Thousands of microbial genomes shed light on interconnected biogeochemical processes in an aquifer system.</title>
        <authorList>
            <person name="Anantharaman K."/>
            <person name="Brown C.T."/>
            <person name="Hug L.A."/>
            <person name="Sharon I."/>
            <person name="Castelle C.J."/>
            <person name="Probst A.J."/>
            <person name="Thomas B.C."/>
            <person name="Singh A."/>
            <person name="Wilkins M.J."/>
            <person name="Karaoz U."/>
            <person name="Brodie E.L."/>
            <person name="Williams K.H."/>
            <person name="Hubbard S.S."/>
            <person name="Banfield J.F."/>
        </authorList>
    </citation>
    <scope>NUCLEOTIDE SEQUENCE [LARGE SCALE GENOMIC DNA]</scope>
</reference>
<protein>
    <recommendedName>
        <fullName evidence="1">Glycosyltransferase 2-like domain-containing protein</fullName>
    </recommendedName>
</protein>
<proteinExistence type="predicted"/>
<evidence type="ECO:0000313" key="3">
    <source>
        <dbReference type="Proteomes" id="UP000176413"/>
    </source>
</evidence>
<dbReference type="InterPro" id="IPR029044">
    <property type="entry name" value="Nucleotide-diphossugar_trans"/>
</dbReference>
<dbReference type="Gene3D" id="3.90.550.10">
    <property type="entry name" value="Spore Coat Polysaccharide Biosynthesis Protein SpsA, Chain A"/>
    <property type="match status" value="1"/>
</dbReference>
<accession>A0A1F6M9S9</accession>
<comment type="caution">
    <text evidence="2">The sequence shown here is derived from an EMBL/GenBank/DDBJ whole genome shotgun (WGS) entry which is preliminary data.</text>
</comment>
<name>A0A1F6M9S9_9BACT</name>
<organism evidence="2 3">
    <name type="scientific">Candidatus Magasanikbacteria bacterium RIFCSPHIGHO2_02_FULL_45_10</name>
    <dbReference type="NCBI Taxonomy" id="1798679"/>
    <lineage>
        <taxon>Bacteria</taxon>
        <taxon>Candidatus Magasanikiibacteriota</taxon>
    </lineage>
</organism>
<gene>
    <name evidence="2" type="ORF">A3D53_02855</name>
</gene>
<dbReference type="PANTHER" id="PTHR43630:SF2">
    <property type="entry name" value="GLYCOSYLTRANSFERASE"/>
    <property type="match status" value="1"/>
</dbReference>
<evidence type="ECO:0000313" key="2">
    <source>
        <dbReference type="EMBL" id="OGH68379.1"/>
    </source>
</evidence>
<dbReference type="AlphaFoldDB" id="A0A1F6M9S9"/>
<feature type="domain" description="Glycosyltransferase 2-like" evidence="1">
    <location>
        <begin position="8"/>
        <end position="133"/>
    </location>
</feature>
<dbReference type="InterPro" id="IPR001173">
    <property type="entry name" value="Glyco_trans_2-like"/>
</dbReference>
<dbReference type="EMBL" id="MFQA01000045">
    <property type="protein sequence ID" value="OGH68379.1"/>
    <property type="molecule type" value="Genomic_DNA"/>
</dbReference>
<sequence>MPITAHCIVKNEENFVHYTIASVIEYVDRIIIFDTGSTDRTIERIQKLAARYPDKIIFEEKGPCSKVEHTKFRQEMLDRTASDWFMILDGDEIWTKRGMQEVKDLITENEKVNCVIAPYYLCVGDIFHHSIRGKYHYGTVTIHALPRFFRRVPGVRWHLGPYGQGDYVEDNQGDLIRPGNYVIMAEKYWHVSALERSSKDHEVSMGRHKQVMTYSLKLLGEGFKIKNTVPEVFTETNNLKLSPGKSLVNAVLLVLYGLKILKKRLWI</sequence>